<dbReference type="PANTHER" id="PTHR36444">
    <property type="entry name" value="TRANSCRIPTIONAL REGULATOR PROTEIN YOBU-RELATED"/>
    <property type="match status" value="1"/>
</dbReference>
<dbReference type="RefSeq" id="WP_079545214.1">
    <property type="nucleotide sequence ID" value="NZ_CP117826.1"/>
</dbReference>
<dbReference type="Pfam" id="PF14526">
    <property type="entry name" value="Cass2"/>
    <property type="match status" value="1"/>
</dbReference>
<accession>A0AAU8A8C7</accession>
<evidence type="ECO:0000313" key="2">
    <source>
        <dbReference type="EMBL" id="XCC62438.1"/>
    </source>
</evidence>
<reference evidence="2" key="1">
    <citation type="submission" date="2023-02" db="EMBL/GenBank/DDBJ databases">
        <title>Gut commensal Christensenella minuta modulates host metabolism via a new class of secondary bile acids.</title>
        <authorList>
            <person name="Liu C."/>
        </authorList>
    </citation>
    <scope>NUCLEOTIDE SEQUENCE</scope>
    <source>
        <strain evidence="2">CA70</strain>
    </source>
</reference>
<dbReference type="InterPro" id="IPR053182">
    <property type="entry name" value="YobU-like_regulator"/>
</dbReference>
<dbReference type="PANTHER" id="PTHR36444:SF2">
    <property type="entry name" value="TRANSCRIPTIONAL REGULATOR PROTEIN YOBU-RELATED"/>
    <property type="match status" value="1"/>
</dbReference>
<name>A0AAU8A8C7_9FIRM</name>
<dbReference type="SUPFAM" id="SSF55136">
    <property type="entry name" value="Probable bacterial effector-binding domain"/>
    <property type="match status" value="1"/>
</dbReference>
<organism evidence="2">
    <name type="scientific">Christensenella massiliensis</name>
    <dbReference type="NCBI Taxonomy" id="1805714"/>
    <lineage>
        <taxon>Bacteria</taxon>
        <taxon>Bacillati</taxon>
        <taxon>Bacillota</taxon>
        <taxon>Clostridia</taxon>
        <taxon>Christensenellales</taxon>
        <taxon>Christensenellaceae</taxon>
        <taxon>Christensenella</taxon>
    </lineage>
</organism>
<dbReference type="InterPro" id="IPR011256">
    <property type="entry name" value="Reg_factor_effector_dom_sf"/>
</dbReference>
<dbReference type="Gene3D" id="3.20.80.10">
    <property type="entry name" value="Regulatory factor, effector binding domain"/>
    <property type="match status" value="1"/>
</dbReference>
<sequence length="152" mass="17630">MCNEYEIVRVEEKIIEGLEIRTENKNGKAAKDISCLWKAFFENDRGRMICGRVNTNYIGLYTDYDGDFTKPYSYLAGCETAGERPAAFKVKKVRAGSYAKFVTKEPEDGIEKIWRAVWNMPLKRRYVSDFEEYFPGEDGQPKEVHIYIGVEK</sequence>
<proteinExistence type="predicted"/>
<feature type="domain" description="AraC effector-binding" evidence="1">
    <location>
        <begin position="3"/>
        <end position="151"/>
    </location>
</feature>
<evidence type="ECO:0000259" key="1">
    <source>
        <dbReference type="SMART" id="SM00871"/>
    </source>
</evidence>
<gene>
    <name evidence="2" type="ORF">PUP29_00400</name>
</gene>
<dbReference type="EMBL" id="CP117826">
    <property type="protein sequence ID" value="XCC62438.1"/>
    <property type="molecule type" value="Genomic_DNA"/>
</dbReference>
<dbReference type="InterPro" id="IPR010499">
    <property type="entry name" value="AraC_E-bd"/>
</dbReference>
<protein>
    <submittedName>
        <fullName evidence="2">Effector binding domain-containing protein</fullName>
    </submittedName>
</protein>
<dbReference type="InterPro" id="IPR029441">
    <property type="entry name" value="Cass2"/>
</dbReference>
<dbReference type="AlphaFoldDB" id="A0AAU8A8C7"/>
<dbReference type="SMART" id="SM00871">
    <property type="entry name" value="AraC_E_bind"/>
    <property type="match status" value="1"/>
</dbReference>